<organism evidence="2 3">
    <name type="scientific">Claveliimonas monacensis</name>
    <dbReference type="NCBI Taxonomy" id="2779351"/>
    <lineage>
        <taxon>Bacteria</taxon>
        <taxon>Bacillati</taxon>
        <taxon>Bacillota</taxon>
        <taxon>Clostridia</taxon>
        <taxon>Lachnospirales</taxon>
        <taxon>Lachnospiraceae</taxon>
        <taxon>Claveliimonas</taxon>
    </lineage>
</organism>
<dbReference type="EMBL" id="JADCKL010000002">
    <property type="protein sequence ID" value="MBE5062646.1"/>
    <property type="molecule type" value="Genomic_DNA"/>
</dbReference>
<evidence type="ECO:0000313" key="3">
    <source>
        <dbReference type="Proteomes" id="UP000758652"/>
    </source>
</evidence>
<name>A0ABR9RI65_9FIRM</name>
<proteinExistence type="inferred from homology"/>
<comment type="caution">
    <text evidence="2">The sequence shown here is derived from an EMBL/GenBank/DDBJ whole genome shotgun (WGS) entry which is preliminary data.</text>
</comment>
<comment type="similarity">
    <text evidence="1">Belongs to the UPF0111 family.</text>
</comment>
<dbReference type="PANTHER" id="PTHR37298">
    <property type="entry name" value="UPF0111 PROTEIN YKAA"/>
    <property type="match status" value="1"/>
</dbReference>
<evidence type="ECO:0000256" key="1">
    <source>
        <dbReference type="ARBA" id="ARBA00008591"/>
    </source>
</evidence>
<dbReference type="PANTHER" id="PTHR37298:SF1">
    <property type="entry name" value="UPF0111 PROTEIN YKAA"/>
    <property type="match status" value="1"/>
</dbReference>
<accession>A0ABR9RI65</accession>
<protein>
    <submittedName>
        <fullName evidence="2">DUF47 family protein</fullName>
    </submittedName>
</protein>
<dbReference type="Proteomes" id="UP000758652">
    <property type="component" value="Unassembled WGS sequence"/>
</dbReference>
<keyword evidence="3" id="KW-1185">Reference proteome</keyword>
<reference evidence="2 3" key="1">
    <citation type="submission" date="2020-10" db="EMBL/GenBank/DDBJ databases">
        <title>ChiBAC.</title>
        <authorList>
            <person name="Zenner C."/>
            <person name="Hitch T.C.A."/>
            <person name="Clavel T."/>
        </authorList>
    </citation>
    <scope>NUCLEOTIDE SEQUENCE [LARGE SCALE GENOMIC DNA]</scope>
    <source>
        <strain evidence="2 3">DSM 108991</strain>
    </source>
</reference>
<dbReference type="InterPro" id="IPR038078">
    <property type="entry name" value="PhoU-like_sf"/>
</dbReference>
<evidence type="ECO:0000313" key="2">
    <source>
        <dbReference type="EMBL" id="MBE5062646.1"/>
    </source>
</evidence>
<dbReference type="SUPFAM" id="SSF109755">
    <property type="entry name" value="PhoU-like"/>
    <property type="match status" value="1"/>
</dbReference>
<dbReference type="RefSeq" id="WP_087174806.1">
    <property type="nucleotide sequence ID" value="NZ_JADCKL010000002.1"/>
</dbReference>
<dbReference type="InterPro" id="IPR052912">
    <property type="entry name" value="UPF0111_domain"/>
</dbReference>
<dbReference type="Gene3D" id="1.20.58.220">
    <property type="entry name" value="Phosphate transport system protein phou homolog 2, domain 2"/>
    <property type="match status" value="1"/>
</dbReference>
<dbReference type="InterPro" id="IPR018445">
    <property type="entry name" value="Put_Phosphate_transp_reg"/>
</dbReference>
<sequence length="207" mass="24130">MSKKQDAFYYDNFAACAELARKATHFLKEKLTAFDPAKMEENMEEIHRIEHEADEKKHQLTDRLAKAFITPIEREDIISLSYNIDELTDKAEEVFIRIYMNNVQTIRPDALRMLDIVIACTEEVCALVKEFPDFRRSKKLNESIIRINSLEEQADRIYFASMRALHTEGGDVLEILAWREIYTYLEKCADACEHVADVVEEVVMKNS</sequence>
<dbReference type="Pfam" id="PF01865">
    <property type="entry name" value="PhoU_div"/>
    <property type="match status" value="1"/>
</dbReference>
<gene>
    <name evidence="2" type="ORF">INF30_05115</name>
</gene>